<dbReference type="RefSeq" id="WP_382403810.1">
    <property type="nucleotide sequence ID" value="NZ_JBHSWH010000001.1"/>
</dbReference>
<dbReference type="Gene3D" id="3.10.180.10">
    <property type="entry name" value="2,3-Dihydroxybiphenyl 1,2-Dioxygenase, domain 1"/>
    <property type="match status" value="1"/>
</dbReference>
<dbReference type="InterPro" id="IPR029068">
    <property type="entry name" value="Glyas_Bleomycin-R_OHBP_Dase"/>
</dbReference>
<organism evidence="2 3">
    <name type="scientific">Flexivirga alba</name>
    <dbReference type="NCBI Taxonomy" id="702742"/>
    <lineage>
        <taxon>Bacteria</taxon>
        <taxon>Bacillati</taxon>
        <taxon>Actinomycetota</taxon>
        <taxon>Actinomycetes</taxon>
        <taxon>Micrococcales</taxon>
        <taxon>Dermacoccaceae</taxon>
        <taxon>Flexivirga</taxon>
    </lineage>
</organism>
<keyword evidence="3" id="KW-1185">Reference proteome</keyword>
<sequence>MSTPIGRLASISLDCPDAERLARFYGSLLGMTEAMSRPDRSLIVLADGSFSVTMMQVDNYTPPVWPDGPQQQQIHLDVCVAELDAAVRSAVDLGAEVALTQPAPDVWRVMLDPAGHPFCLTTHSFCLSPSEGR</sequence>
<dbReference type="CDD" id="cd06587">
    <property type="entry name" value="VOC"/>
    <property type="match status" value="1"/>
</dbReference>
<dbReference type="PANTHER" id="PTHR35908:SF1">
    <property type="entry name" value="CONSERVED PROTEIN"/>
    <property type="match status" value="1"/>
</dbReference>
<reference evidence="3" key="1">
    <citation type="journal article" date="2019" name="Int. J. Syst. Evol. Microbiol.">
        <title>The Global Catalogue of Microorganisms (GCM) 10K type strain sequencing project: providing services to taxonomists for standard genome sequencing and annotation.</title>
        <authorList>
            <consortium name="The Broad Institute Genomics Platform"/>
            <consortium name="The Broad Institute Genome Sequencing Center for Infectious Disease"/>
            <person name="Wu L."/>
            <person name="Ma J."/>
        </authorList>
    </citation>
    <scope>NUCLEOTIDE SEQUENCE [LARGE SCALE GENOMIC DNA]</scope>
    <source>
        <strain evidence="3">CCUG 58127</strain>
    </source>
</reference>
<feature type="domain" description="VOC" evidence="1">
    <location>
        <begin position="7"/>
        <end position="123"/>
    </location>
</feature>
<evidence type="ECO:0000259" key="1">
    <source>
        <dbReference type="PROSITE" id="PS51819"/>
    </source>
</evidence>
<dbReference type="Pfam" id="PF18029">
    <property type="entry name" value="Glyoxalase_6"/>
    <property type="match status" value="1"/>
</dbReference>
<dbReference type="SUPFAM" id="SSF54593">
    <property type="entry name" value="Glyoxalase/Bleomycin resistance protein/Dihydroxybiphenyl dioxygenase"/>
    <property type="match status" value="1"/>
</dbReference>
<dbReference type="EMBL" id="JBHSWH010000001">
    <property type="protein sequence ID" value="MFC6707144.1"/>
    <property type="molecule type" value="Genomic_DNA"/>
</dbReference>
<dbReference type="InterPro" id="IPR041581">
    <property type="entry name" value="Glyoxalase_6"/>
</dbReference>
<name>A0ABW2AKJ7_9MICO</name>
<comment type="caution">
    <text evidence="2">The sequence shown here is derived from an EMBL/GenBank/DDBJ whole genome shotgun (WGS) entry which is preliminary data.</text>
</comment>
<accession>A0ABW2AKJ7</accession>
<dbReference type="PANTHER" id="PTHR35908">
    <property type="entry name" value="HYPOTHETICAL FUSION PROTEIN"/>
    <property type="match status" value="1"/>
</dbReference>
<gene>
    <name evidence="2" type="ORF">ACFQDH_18260</name>
</gene>
<protein>
    <submittedName>
        <fullName evidence="2">VOC family protein</fullName>
    </submittedName>
</protein>
<evidence type="ECO:0000313" key="2">
    <source>
        <dbReference type="EMBL" id="MFC6707144.1"/>
    </source>
</evidence>
<evidence type="ECO:0000313" key="3">
    <source>
        <dbReference type="Proteomes" id="UP001596298"/>
    </source>
</evidence>
<dbReference type="PROSITE" id="PS51819">
    <property type="entry name" value="VOC"/>
    <property type="match status" value="1"/>
</dbReference>
<dbReference type="Proteomes" id="UP001596298">
    <property type="component" value="Unassembled WGS sequence"/>
</dbReference>
<dbReference type="InterPro" id="IPR037523">
    <property type="entry name" value="VOC_core"/>
</dbReference>
<proteinExistence type="predicted"/>